<comment type="similarity">
    <text evidence="5">Belongs to the TMEM179 family.</text>
</comment>
<evidence type="ECO:0000256" key="5">
    <source>
        <dbReference type="ARBA" id="ARBA00093776"/>
    </source>
</evidence>
<evidence type="ECO:0000313" key="7">
    <source>
        <dbReference type="EMBL" id="KAK2183896.1"/>
    </source>
</evidence>
<dbReference type="Pfam" id="PF26158">
    <property type="entry name" value="Claudin_TMEM179-179B"/>
    <property type="match status" value="1"/>
</dbReference>
<feature type="transmembrane region" description="Helical" evidence="6">
    <location>
        <begin position="106"/>
        <end position="131"/>
    </location>
</feature>
<organism evidence="7 8">
    <name type="scientific">Ridgeia piscesae</name>
    <name type="common">Tubeworm</name>
    <dbReference type="NCBI Taxonomy" id="27915"/>
    <lineage>
        <taxon>Eukaryota</taxon>
        <taxon>Metazoa</taxon>
        <taxon>Spiralia</taxon>
        <taxon>Lophotrochozoa</taxon>
        <taxon>Annelida</taxon>
        <taxon>Polychaeta</taxon>
        <taxon>Sedentaria</taxon>
        <taxon>Canalipalpata</taxon>
        <taxon>Sabellida</taxon>
        <taxon>Siboglinidae</taxon>
        <taxon>Ridgeia</taxon>
    </lineage>
</organism>
<feature type="transmembrane region" description="Helical" evidence="6">
    <location>
        <begin position="12"/>
        <end position="31"/>
    </location>
</feature>
<dbReference type="PANTHER" id="PTHR31872:SF7">
    <property type="entry name" value="TRANSMEMBRANE PROTEIN 179B-LIKE"/>
    <property type="match status" value="1"/>
</dbReference>
<dbReference type="EMBL" id="JAODUO010000292">
    <property type="protein sequence ID" value="KAK2183896.1"/>
    <property type="molecule type" value="Genomic_DNA"/>
</dbReference>
<feature type="transmembrane region" description="Helical" evidence="6">
    <location>
        <begin position="64"/>
        <end position="86"/>
    </location>
</feature>
<evidence type="ECO:0000256" key="1">
    <source>
        <dbReference type="ARBA" id="ARBA00004141"/>
    </source>
</evidence>
<keyword evidence="2 6" id="KW-0812">Transmembrane</keyword>
<feature type="transmembrane region" description="Helical" evidence="6">
    <location>
        <begin position="170"/>
        <end position="191"/>
    </location>
</feature>
<dbReference type="AlphaFoldDB" id="A0AAD9NWR7"/>
<dbReference type="PANTHER" id="PTHR31872">
    <property type="entry name" value="TRANSMEMBRANE PROTEIN 179"/>
    <property type="match status" value="1"/>
</dbReference>
<keyword evidence="3 6" id="KW-1133">Transmembrane helix</keyword>
<comment type="caution">
    <text evidence="7">The sequence shown here is derived from an EMBL/GenBank/DDBJ whole genome shotgun (WGS) entry which is preliminary data.</text>
</comment>
<dbReference type="InterPro" id="IPR029673">
    <property type="entry name" value="TMEM179"/>
</dbReference>
<sequence>MFDVQLFSQTILYFASCIAGAVSSVTIALTMGDFRGGCILYGNWKKRDATTVELDYGNRSNCNFILTTHGVFSLVLPFLVGCYFAYAVKRSSRDKDIAFNMWVMPFSFIAGLVTILVFIASAIASVGFSSWCDGYVKLSPSGCSDVLNTHWLNLPIKHKTTYKQLQVLQIASWTCLLVWILQTGLCIMRVVRNRRRLSREADQESDRANIGRINPSA</sequence>
<dbReference type="Gene3D" id="1.20.210.10">
    <property type="entry name" value="Cytochrome c oxidase-like, subunit I domain"/>
    <property type="match status" value="1"/>
</dbReference>
<proteinExistence type="inferred from homology"/>
<evidence type="ECO:0000256" key="3">
    <source>
        <dbReference type="ARBA" id="ARBA00022989"/>
    </source>
</evidence>
<keyword evidence="8" id="KW-1185">Reference proteome</keyword>
<dbReference type="Proteomes" id="UP001209878">
    <property type="component" value="Unassembled WGS sequence"/>
</dbReference>
<evidence type="ECO:0000256" key="2">
    <source>
        <dbReference type="ARBA" id="ARBA00022692"/>
    </source>
</evidence>
<dbReference type="InterPro" id="IPR059010">
    <property type="entry name" value="TMEM179-179B"/>
</dbReference>
<name>A0AAD9NWR7_RIDPI</name>
<protein>
    <recommendedName>
        <fullName evidence="9">Transmembrane protein 179</fullName>
    </recommendedName>
</protein>
<dbReference type="InterPro" id="IPR036927">
    <property type="entry name" value="Cyt_c_oxase-like_su1_sf"/>
</dbReference>
<evidence type="ECO:0000256" key="4">
    <source>
        <dbReference type="ARBA" id="ARBA00023136"/>
    </source>
</evidence>
<gene>
    <name evidence="7" type="ORF">NP493_293g04083</name>
</gene>
<keyword evidence="4 6" id="KW-0472">Membrane</keyword>
<evidence type="ECO:0000256" key="6">
    <source>
        <dbReference type="SAM" id="Phobius"/>
    </source>
</evidence>
<evidence type="ECO:0008006" key="9">
    <source>
        <dbReference type="Google" id="ProtNLM"/>
    </source>
</evidence>
<evidence type="ECO:0000313" key="8">
    <source>
        <dbReference type="Proteomes" id="UP001209878"/>
    </source>
</evidence>
<comment type="subcellular location">
    <subcellularLocation>
        <location evidence="1">Membrane</location>
        <topology evidence="1">Multi-pass membrane protein</topology>
    </subcellularLocation>
</comment>
<reference evidence="7" key="1">
    <citation type="journal article" date="2023" name="Mol. Biol. Evol.">
        <title>Third-Generation Sequencing Reveals the Adaptive Role of the Epigenome in Three Deep-Sea Polychaetes.</title>
        <authorList>
            <person name="Perez M."/>
            <person name="Aroh O."/>
            <person name="Sun Y."/>
            <person name="Lan Y."/>
            <person name="Juniper S.K."/>
            <person name="Young C.R."/>
            <person name="Angers B."/>
            <person name="Qian P.Y."/>
        </authorList>
    </citation>
    <scope>NUCLEOTIDE SEQUENCE</scope>
    <source>
        <strain evidence="7">R07B-5</strain>
    </source>
</reference>
<accession>A0AAD9NWR7</accession>